<keyword evidence="7" id="KW-0460">Magnesium</keyword>
<dbReference type="OrthoDB" id="9804758at2"/>
<dbReference type="Pfam" id="PF00994">
    <property type="entry name" value="MoCF_biosynth"/>
    <property type="match status" value="1"/>
</dbReference>
<dbReference type="Pfam" id="PF03453">
    <property type="entry name" value="MoeA_N"/>
    <property type="match status" value="1"/>
</dbReference>
<dbReference type="Gene3D" id="3.90.105.10">
    <property type="entry name" value="Molybdopterin biosynthesis moea protein, domain 2"/>
    <property type="match status" value="1"/>
</dbReference>
<dbReference type="InterPro" id="IPR005111">
    <property type="entry name" value="MoeA_C_domain_IV"/>
</dbReference>
<dbReference type="CDD" id="cd00887">
    <property type="entry name" value="MoeA"/>
    <property type="match status" value="1"/>
</dbReference>
<gene>
    <name evidence="9" type="ORF">DJ010_16945</name>
</gene>
<dbReference type="GO" id="GO:0046872">
    <property type="term" value="F:metal ion binding"/>
    <property type="evidence" value="ECO:0007669"/>
    <property type="project" value="UniProtKB-UniRule"/>
</dbReference>
<name>A0A316TFB0_9ACTN</name>
<dbReference type="SUPFAM" id="SSF63882">
    <property type="entry name" value="MoeA N-terminal region -like"/>
    <property type="match status" value="1"/>
</dbReference>
<keyword evidence="10" id="KW-1185">Reference proteome</keyword>
<evidence type="ECO:0000256" key="5">
    <source>
        <dbReference type="ARBA" id="ARBA00023150"/>
    </source>
</evidence>
<evidence type="ECO:0000256" key="3">
    <source>
        <dbReference type="ARBA" id="ARBA00010763"/>
    </source>
</evidence>
<evidence type="ECO:0000256" key="6">
    <source>
        <dbReference type="ARBA" id="ARBA00047317"/>
    </source>
</evidence>
<dbReference type="NCBIfam" id="TIGR00177">
    <property type="entry name" value="molyb_syn"/>
    <property type="match status" value="1"/>
</dbReference>
<dbReference type="EMBL" id="QGDD01000008">
    <property type="protein sequence ID" value="PWN01845.1"/>
    <property type="molecule type" value="Genomic_DNA"/>
</dbReference>
<evidence type="ECO:0000256" key="7">
    <source>
        <dbReference type="RuleBase" id="RU365090"/>
    </source>
</evidence>
<dbReference type="InterPro" id="IPR036688">
    <property type="entry name" value="MoeA_C_domain_IV_sf"/>
</dbReference>
<keyword evidence="7 9" id="KW-0808">Transferase</keyword>
<evidence type="ECO:0000256" key="4">
    <source>
        <dbReference type="ARBA" id="ARBA00022505"/>
    </source>
</evidence>
<proteinExistence type="inferred from homology"/>
<dbReference type="PANTHER" id="PTHR10192">
    <property type="entry name" value="MOLYBDOPTERIN BIOSYNTHESIS PROTEIN"/>
    <property type="match status" value="1"/>
</dbReference>
<organism evidence="9 10">
    <name type="scientific">Nocardioides silvaticus</name>
    <dbReference type="NCBI Taxonomy" id="2201891"/>
    <lineage>
        <taxon>Bacteria</taxon>
        <taxon>Bacillati</taxon>
        <taxon>Actinomycetota</taxon>
        <taxon>Actinomycetes</taxon>
        <taxon>Propionibacteriales</taxon>
        <taxon>Nocardioidaceae</taxon>
        <taxon>Nocardioides</taxon>
    </lineage>
</organism>
<keyword evidence="5 7" id="KW-0501">Molybdenum cofactor biosynthesis</keyword>
<dbReference type="InterPro" id="IPR036135">
    <property type="entry name" value="MoeA_linker/N_sf"/>
</dbReference>
<comment type="pathway">
    <text evidence="2 7">Cofactor biosynthesis; molybdopterin biosynthesis.</text>
</comment>
<evidence type="ECO:0000256" key="2">
    <source>
        <dbReference type="ARBA" id="ARBA00005046"/>
    </source>
</evidence>
<evidence type="ECO:0000313" key="10">
    <source>
        <dbReference type="Proteomes" id="UP000245507"/>
    </source>
</evidence>
<reference evidence="9 10" key="1">
    <citation type="submission" date="2018-05" db="EMBL/GenBank/DDBJ databases">
        <title>Nocardioides silvaticus genome.</title>
        <authorList>
            <person name="Li C."/>
            <person name="Wang G."/>
        </authorList>
    </citation>
    <scope>NUCLEOTIDE SEQUENCE [LARGE SCALE GENOMIC DNA]</scope>
    <source>
        <strain evidence="9 10">CCTCC AB 2018079</strain>
    </source>
</reference>
<dbReference type="InterPro" id="IPR005110">
    <property type="entry name" value="MoeA_linker/N"/>
</dbReference>
<comment type="catalytic activity">
    <reaction evidence="6">
        <text>adenylyl-molybdopterin + molybdate = Mo-molybdopterin + AMP + H(+)</text>
        <dbReference type="Rhea" id="RHEA:35047"/>
        <dbReference type="ChEBI" id="CHEBI:15378"/>
        <dbReference type="ChEBI" id="CHEBI:36264"/>
        <dbReference type="ChEBI" id="CHEBI:62727"/>
        <dbReference type="ChEBI" id="CHEBI:71302"/>
        <dbReference type="ChEBI" id="CHEBI:456215"/>
        <dbReference type="EC" id="2.10.1.1"/>
    </reaction>
</comment>
<sequence>MRPVSEHQRRIADLLGLLTPTRVAPAEARGLVLAEPVTAPEELPSFDNSAMDGYAVRAVDVAGASEAAPVRLPVAADIPAGAGIGVLEPGTAHRIMTGAPLPRGADAVVEVERTDAGTDVVTVSAAREPGSFIRTAGSDVTAGTEVLPAGTLVGAAQIGLLAALGVRAVVVRPRPRVLVCSTGSELTDDPVPAAGQIRDSNSHMLAAAVEDAGAVAIRRLWVADDVPTFLSTLDAELEAGVDLVLTSGGVSAGAYEVVKDALAPRGVEFTKVALQPGMPQGSGTYGEAAVVCLPGNPVSSLVSFEVFVRPALRASYGHPRPHRPIVRAALTEAITSPGGKRQLRRGRLDAVAGAVRPWGPPGSGFLGWMAGADCLIDVPEDVTELAGGDPVDVWDLTSWGRPATRSGGS</sequence>
<evidence type="ECO:0000256" key="1">
    <source>
        <dbReference type="ARBA" id="ARBA00002901"/>
    </source>
</evidence>
<comment type="cofactor">
    <cofactor evidence="7">
        <name>Mg(2+)</name>
        <dbReference type="ChEBI" id="CHEBI:18420"/>
    </cofactor>
</comment>
<dbReference type="GO" id="GO:0006777">
    <property type="term" value="P:Mo-molybdopterin cofactor biosynthetic process"/>
    <property type="evidence" value="ECO:0007669"/>
    <property type="project" value="UniProtKB-UniRule"/>
</dbReference>
<evidence type="ECO:0000313" key="9">
    <source>
        <dbReference type="EMBL" id="PWN01845.1"/>
    </source>
</evidence>
<comment type="function">
    <text evidence="1 7">Catalyzes the insertion of molybdate into adenylated molybdopterin with the concomitant release of AMP.</text>
</comment>
<dbReference type="InterPro" id="IPR036425">
    <property type="entry name" value="MoaB/Mog-like_dom_sf"/>
</dbReference>
<comment type="similarity">
    <text evidence="3 7">Belongs to the MoeA family.</text>
</comment>
<dbReference type="UniPathway" id="UPA00344"/>
<dbReference type="GO" id="GO:0061599">
    <property type="term" value="F:molybdopterin molybdotransferase activity"/>
    <property type="evidence" value="ECO:0007669"/>
    <property type="project" value="UniProtKB-UniRule"/>
</dbReference>
<dbReference type="Pfam" id="PF03454">
    <property type="entry name" value="MoeA_C"/>
    <property type="match status" value="1"/>
</dbReference>
<dbReference type="SUPFAM" id="SSF53218">
    <property type="entry name" value="Molybdenum cofactor biosynthesis proteins"/>
    <property type="match status" value="1"/>
</dbReference>
<accession>A0A316TFB0</accession>
<feature type="domain" description="MoaB/Mog" evidence="8">
    <location>
        <begin position="178"/>
        <end position="314"/>
    </location>
</feature>
<dbReference type="Gene3D" id="2.40.340.10">
    <property type="entry name" value="MoeA, C-terminal, domain IV"/>
    <property type="match status" value="1"/>
</dbReference>
<dbReference type="NCBIfam" id="NF045515">
    <property type="entry name" value="Glp_gephyrin"/>
    <property type="match status" value="1"/>
</dbReference>
<dbReference type="InterPro" id="IPR001453">
    <property type="entry name" value="MoaB/Mog_dom"/>
</dbReference>
<keyword evidence="4 7" id="KW-0500">Molybdenum</keyword>
<dbReference type="Gene3D" id="3.40.980.10">
    <property type="entry name" value="MoaB/Mog-like domain"/>
    <property type="match status" value="1"/>
</dbReference>
<dbReference type="EC" id="2.10.1.1" evidence="7"/>
<dbReference type="Proteomes" id="UP000245507">
    <property type="component" value="Unassembled WGS sequence"/>
</dbReference>
<dbReference type="InterPro" id="IPR038987">
    <property type="entry name" value="MoeA-like"/>
</dbReference>
<dbReference type="SUPFAM" id="SSF63867">
    <property type="entry name" value="MoeA C-terminal domain-like"/>
    <property type="match status" value="1"/>
</dbReference>
<dbReference type="AlphaFoldDB" id="A0A316TFB0"/>
<evidence type="ECO:0000259" key="8">
    <source>
        <dbReference type="SMART" id="SM00852"/>
    </source>
</evidence>
<protein>
    <recommendedName>
        <fullName evidence="7">Molybdopterin molybdenumtransferase</fullName>
        <ecNumber evidence="7">2.10.1.1</ecNumber>
    </recommendedName>
</protein>
<dbReference type="PANTHER" id="PTHR10192:SF5">
    <property type="entry name" value="GEPHYRIN"/>
    <property type="match status" value="1"/>
</dbReference>
<dbReference type="GO" id="GO:0005829">
    <property type="term" value="C:cytosol"/>
    <property type="evidence" value="ECO:0007669"/>
    <property type="project" value="TreeGrafter"/>
</dbReference>
<dbReference type="Gene3D" id="2.170.190.11">
    <property type="entry name" value="Molybdopterin biosynthesis moea protein, domain 3"/>
    <property type="match status" value="1"/>
</dbReference>
<dbReference type="SMART" id="SM00852">
    <property type="entry name" value="MoCF_biosynth"/>
    <property type="match status" value="1"/>
</dbReference>
<comment type="caution">
    <text evidence="9">The sequence shown here is derived from an EMBL/GenBank/DDBJ whole genome shotgun (WGS) entry which is preliminary data.</text>
</comment>
<keyword evidence="7" id="KW-0479">Metal-binding</keyword>